<comment type="catalytic activity">
    <reaction evidence="1 8">
        <text>Endonucleolytic cleavage to 5'-phosphomonoester.</text>
        <dbReference type="EC" id="3.1.26.3"/>
    </reaction>
</comment>
<dbReference type="Gene3D" id="3.30.160.20">
    <property type="match status" value="1"/>
</dbReference>
<dbReference type="Pfam" id="PF00035">
    <property type="entry name" value="dsrm"/>
    <property type="match status" value="1"/>
</dbReference>
<keyword evidence="7 8" id="KW-0694">RNA-binding</keyword>
<evidence type="ECO:0000256" key="3">
    <source>
        <dbReference type="ARBA" id="ARBA00022664"/>
    </source>
</evidence>
<comment type="subcellular location">
    <subcellularLocation>
        <location evidence="8">Cytoplasm</location>
    </subcellularLocation>
</comment>
<dbReference type="RefSeq" id="WP_387723314.1">
    <property type="nucleotide sequence ID" value="NZ_JBIAPI010000010.1"/>
</dbReference>
<comment type="caution">
    <text evidence="12">The sequence shown here is derived from an EMBL/GenBank/DDBJ whole genome shotgun (WGS) entry which is preliminary data.</text>
</comment>
<evidence type="ECO:0000256" key="8">
    <source>
        <dbReference type="HAMAP-Rule" id="MF_00104"/>
    </source>
</evidence>
<keyword evidence="6 8" id="KW-0378">Hydrolase</keyword>
<evidence type="ECO:0000256" key="4">
    <source>
        <dbReference type="ARBA" id="ARBA00022722"/>
    </source>
</evidence>
<evidence type="ECO:0000256" key="7">
    <source>
        <dbReference type="ARBA" id="ARBA00022884"/>
    </source>
</evidence>
<dbReference type="EC" id="3.1.26.3" evidence="8"/>
<dbReference type="SUPFAM" id="SSF54768">
    <property type="entry name" value="dsRNA-binding domain-like"/>
    <property type="match status" value="1"/>
</dbReference>
<dbReference type="SMART" id="SM00535">
    <property type="entry name" value="RIBOc"/>
    <property type="match status" value="1"/>
</dbReference>
<dbReference type="PROSITE" id="PS50142">
    <property type="entry name" value="RNASE_3_2"/>
    <property type="match status" value="1"/>
</dbReference>
<dbReference type="PANTHER" id="PTHR11207">
    <property type="entry name" value="RIBONUCLEASE III"/>
    <property type="match status" value="1"/>
</dbReference>
<comment type="subunit">
    <text evidence="8">Homodimer.</text>
</comment>
<evidence type="ECO:0000313" key="13">
    <source>
        <dbReference type="Proteomes" id="UP001601948"/>
    </source>
</evidence>
<dbReference type="PANTHER" id="PTHR11207:SF0">
    <property type="entry name" value="RIBONUCLEASE 3"/>
    <property type="match status" value="1"/>
</dbReference>
<dbReference type="InterPro" id="IPR000999">
    <property type="entry name" value="RNase_III_dom"/>
</dbReference>
<dbReference type="SUPFAM" id="SSF69065">
    <property type="entry name" value="RNase III domain-like"/>
    <property type="match status" value="1"/>
</dbReference>
<evidence type="ECO:0000256" key="9">
    <source>
        <dbReference type="SAM" id="MobiDB-lite"/>
    </source>
</evidence>
<dbReference type="Proteomes" id="UP001601948">
    <property type="component" value="Unassembled WGS sequence"/>
</dbReference>
<keyword evidence="5 8" id="KW-0255">Endonuclease</keyword>
<dbReference type="GO" id="GO:0004525">
    <property type="term" value="F:ribonuclease III activity"/>
    <property type="evidence" value="ECO:0007669"/>
    <property type="project" value="UniProtKB-EC"/>
</dbReference>
<keyword evidence="8" id="KW-0479">Metal-binding</keyword>
<keyword evidence="8" id="KW-0819">tRNA processing</keyword>
<dbReference type="InterPro" id="IPR014720">
    <property type="entry name" value="dsRBD_dom"/>
</dbReference>
<evidence type="ECO:0000256" key="1">
    <source>
        <dbReference type="ARBA" id="ARBA00000109"/>
    </source>
</evidence>
<evidence type="ECO:0000256" key="5">
    <source>
        <dbReference type="ARBA" id="ARBA00022759"/>
    </source>
</evidence>
<dbReference type="InterPro" id="IPR036389">
    <property type="entry name" value="RNase_III_sf"/>
</dbReference>
<proteinExistence type="inferred from homology"/>
<protein>
    <recommendedName>
        <fullName evidence="8">Ribonuclease 3</fullName>
        <ecNumber evidence="8">3.1.26.3</ecNumber>
    </recommendedName>
    <alternativeName>
        <fullName evidence="8">Ribonuclease III</fullName>
        <shortName evidence="8">RNase III</shortName>
    </alternativeName>
</protein>
<evidence type="ECO:0000313" key="12">
    <source>
        <dbReference type="EMBL" id="MFF3227339.1"/>
    </source>
</evidence>
<feature type="compositionally biased region" description="Polar residues" evidence="9">
    <location>
        <begin position="224"/>
        <end position="235"/>
    </location>
</feature>
<feature type="region of interest" description="Disordered" evidence="9">
    <location>
        <begin position="224"/>
        <end position="247"/>
    </location>
</feature>
<keyword evidence="4 8" id="KW-0540">Nuclease</keyword>
<keyword evidence="3 8" id="KW-0507">mRNA processing</keyword>
<dbReference type="CDD" id="cd10845">
    <property type="entry name" value="DSRM_RNAse_III_family"/>
    <property type="match status" value="1"/>
</dbReference>
<evidence type="ECO:0000259" key="11">
    <source>
        <dbReference type="PROSITE" id="PS50142"/>
    </source>
</evidence>
<keyword evidence="8" id="KW-0963">Cytoplasm</keyword>
<dbReference type="SMART" id="SM00358">
    <property type="entry name" value="DSRM"/>
    <property type="match status" value="1"/>
</dbReference>
<comment type="caution">
    <text evidence="8">Lacks conserved residue(s) required for the propagation of feature annotation.</text>
</comment>
<evidence type="ECO:0000259" key="10">
    <source>
        <dbReference type="PROSITE" id="PS50137"/>
    </source>
</evidence>
<keyword evidence="13" id="KW-1185">Reference proteome</keyword>
<gene>
    <name evidence="8 12" type="primary">rnc</name>
    <name evidence="12" type="ORF">ACFYV7_31395</name>
</gene>
<comment type="function">
    <text evidence="8">Digests double-stranded RNA. Involved in the processing of primary rRNA transcript to yield the immediate precursors to the large and small rRNAs (23S and 16S). Processes some mRNAs, and tRNAs when they are encoded in the rRNA operon. Processes pre-crRNA and tracrRNA of type II CRISPR loci if present in the organism.</text>
</comment>
<feature type="binding site" evidence="8">
    <location>
        <position position="42"/>
    </location>
    <ligand>
        <name>Mg(2+)</name>
        <dbReference type="ChEBI" id="CHEBI:18420"/>
    </ligand>
</feature>
<feature type="domain" description="DRBM" evidence="10">
    <location>
        <begin position="159"/>
        <end position="227"/>
    </location>
</feature>
<sequence length="247" mass="26577">MAKGEYFEAVLGVSLDAELLDRALTHRSFAHEHGLPHNERLEFVGSASVGVVVVEALYGRHPDLHERELSRLRLAIINEHAIAEVARHLTPGGFGRYLRLGRGEAATGGRDKDVILAGALKAVIGAVHVQFGHGVSHALVLRLFESAIEDAGRGGPGPDWKTSLQELTSVRGLGVPEYVVQQQDTVREQRFAASVDVGGAIFGPAHGRSKKEAQQWAAQLAWSTLTQNSSENNGVPDSGFGERESRG</sequence>
<keyword evidence="8" id="KW-0460">Magnesium</keyword>
<dbReference type="Gene3D" id="1.10.1520.10">
    <property type="entry name" value="Ribonuclease III domain"/>
    <property type="match status" value="1"/>
</dbReference>
<reference evidence="12 13" key="1">
    <citation type="submission" date="2024-10" db="EMBL/GenBank/DDBJ databases">
        <title>The Natural Products Discovery Center: Release of the First 8490 Sequenced Strains for Exploring Actinobacteria Biosynthetic Diversity.</title>
        <authorList>
            <person name="Kalkreuter E."/>
            <person name="Kautsar S.A."/>
            <person name="Yang D."/>
            <person name="Bader C.D."/>
            <person name="Teijaro C.N."/>
            <person name="Fluegel L."/>
            <person name="Davis C.M."/>
            <person name="Simpson J.R."/>
            <person name="Lauterbach L."/>
            <person name="Steele A.D."/>
            <person name="Gui C."/>
            <person name="Meng S."/>
            <person name="Li G."/>
            <person name="Viehrig K."/>
            <person name="Ye F."/>
            <person name="Su P."/>
            <person name="Kiefer A.F."/>
            <person name="Nichols A."/>
            <person name="Cepeda A.J."/>
            <person name="Yan W."/>
            <person name="Fan B."/>
            <person name="Jiang Y."/>
            <person name="Adhikari A."/>
            <person name="Zheng C.-J."/>
            <person name="Schuster L."/>
            <person name="Cowan T.M."/>
            <person name="Smanski M.J."/>
            <person name="Chevrette M.G."/>
            <person name="De Carvalho L.P.S."/>
            <person name="Shen B."/>
        </authorList>
    </citation>
    <scope>NUCLEOTIDE SEQUENCE [LARGE SCALE GENOMIC DNA]</scope>
    <source>
        <strain evidence="12 13">NPDC003040</strain>
    </source>
</reference>
<feature type="domain" description="RNase III" evidence="11">
    <location>
        <begin position="11"/>
        <end position="132"/>
    </location>
</feature>
<evidence type="ECO:0000256" key="2">
    <source>
        <dbReference type="ARBA" id="ARBA00010183"/>
    </source>
</evidence>
<dbReference type="InterPro" id="IPR011907">
    <property type="entry name" value="RNase_III"/>
</dbReference>
<comment type="cofactor">
    <cofactor evidence="8">
        <name>Mg(2+)</name>
        <dbReference type="ChEBI" id="CHEBI:18420"/>
    </cofactor>
</comment>
<keyword evidence="8" id="KW-0698">rRNA processing</keyword>
<evidence type="ECO:0000256" key="6">
    <source>
        <dbReference type="ARBA" id="ARBA00022801"/>
    </source>
</evidence>
<dbReference type="PROSITE" id="PS50137">
    <property type="entry name" value="DS_RBD"/>
    <property type="match status" value="1"/>
</dbReference>
<accession>A0ABW6R1F4</accession>
<dbReference type="Pfam" id="PF14622">
    <property type="entry name" value="Ribonucleas_3_3"/>
    <property type="match status" value="1"/>
</dbReference>
<keyword evidence="8" id="KW-0699">rRNA-binding</keyword>
<dbReference type="EMBL" id="JBIAPI010000010">
    <property type="protein sequence ID" value="MFF3227339.1"/>
    <property type="molecule type" value="Genomic_DNA"/>
</dbReference>
<dbReference type="CDD" id="cd00593">
    <property type="entry name" value="RIBOc"/>
    <property type="match status" value="1"/>
</dbReference>
<organism evidence="12 13">
    <name type="scientific">Nocardia suismassiliense</name>
    <dbReference type="NCBI Taxonomy" id="2077092"/>
    <lineage>
        <taxon>Bacteria</taxon>
        <taxon>Bacillati</taxon>
        <taxon>Actinomycetota</taxon>
        <taxon>Actinomycetes</taxon>
        <taxon>Mycobacteriales</taxon>
        <taxon>Nocardiaceae</taxon>
        <taxon>Nocardia</taxon>
    </lineage>
</organism>
<dbReference type="HAMAP" id="MF_00104">
    <property type="entry name" value="RNase_III"/>
    <property type="match status" value="1"/>
</dbReference>
<name>A0ABW6R1F4_9NOCA</name>
<dbReference type="NCBIfam" id="TIGR02191">
    <property type="entry name" value="RNaseIII"/>
    <property type="match status" value="1"/>
</dbReference>
<comment type="similarity">
    <text evidence="2">Belongs to the ribonuclease III family.</text>
</comment>